<dbReference type="InterPro" id="IPR007159">
    <property type="entry name" value="SpoVT-AbrB_dom"/>
</dbReference>
<name>A0A1T1ARH1_RHOFE</name>
<evidence type="ECO:0000259" key="3">
    <source>
        <dbReference type="PROSITE" id="PS51740"/>
    </source>
</evidence>
<comment type="caution">
    <text evidence="4">The sequence shown here is derived from an EMBL/GenBank/DDBJ whole genome shotgun (WGS) entry which is preliminary data.</text>
</comment>
<keyword evidence="5" id="KW-1185">Reference proteome</keyword>
<feature type="domain" description="SpoVT-AbrB" evidence="3">
    <location>
        <begin position="30"/>
        <end position="76"/>
    </location>
</feature>
<dbReference type="Gene3D" id="2.10.260.10">
    <property type="match status" value="1"/>
</dbReference>
<dbReference type="InterPro" id="IPR037914">
    <property type="entry name" value="SpoVT-AbrB_sf"/>
</dbReference>
<dbReference type="STRING" id="28066.RF819_08110"/>
<organism evidence="4 5">
    <name type="scientific">Rhodoferax fermentans</name>
    <dbReference type="NCBI Taxonomy" id="28066"/>
    <lineage>
        <taxon>Bacteria</taxon>
        <taxon>Pseudomonadati</taxon>
        <taxon>Pseudomonadota</taxon>
        <taxon>Betaproteobacteria</taxon>
        <taxon>Burkholderiales</taxon>
        <taxon>Comamonadaceae</taxon>
        <taxon>Rhodoferax</taxon>
    </lineage>
</organism>
<dbReference type="SMART" id="SM00966">
    <property type="entry name" value="SpoVT_AbrB"/>
    <property type="match status" value="1"/>
</dbReference>
<dbReference type="Proteomes" id="UP000190750">
    <property type="component" value="Unassembled WGS sequence"/>
</dbReference>
<dbReference type="PROSITE" id="PS51740">
    <property type="entry name" value="SPOVT_ABRB"/>
    <property type="match status" value="1"/>
</dbReference>
<dbReference type="GO" id="GO:0003677">
    <property type="term" value="F:DNA binding"/>
    <property type="evidence" value="ECO:0007669"/>
    <property type="project" value="UniProtKB-UniRule"/>
</dbReference>
<proteinExistence type="predicted"/>
<evidence type="ECO:0000313" key="5">
    <source>
        <dbReference type="Proteomes" id="UP000190750"/>
    </source>
</evidence>
<evidence type="ECO:0000256" key="2">
    <source>
        <dbReference type="SAM" id="MobiDB-lite"/>
    </source>
</evidence>
<feature type="region of interest" description="Disordered" evidence="2">
    <location>
        <begin position="75"/>
        <end position="101"/>
    </location>
</feature>
<dbReference type="Pfam" id="PF04014">
    <property type="entry name" value="MazE_antitoxin"/>
    <property type="match status" value="1"/>
</dbReference>
<accession>A0A1T1ARH1</accession>
<reference evidence="4 5" key="1">
    <citation type="submission" date="2017-01" db="EMBL/GenBank/DDBJ databases">
        <title>Genome sequencing of Rhodoferax fermentans JCM 7819.</title>
        <authorList>
            <person name="Kim Y.J."/>
            <person name="Farh M.E.-A."/>
            <person name="Yang D.-C."/>
        </authorList>
    </citation>
    <scope>NUCLEOTIDE SEQUENCE [LARGE SCALE GENOMIC DNA]</scope>
    <source>
        <strain evidence="4 5">JCM 7819</strain>
    </source>
</reference>
<protein>
    <recommendedName>
        <fullName evidence="3">SpoVT-AbrB domain-containing protein</fullName>
    </recommendedName>
</protein>
<dbReference type="SUPFAM" id="SSF89447">
    <property type="entry name" value="AbrB/MazE/MraZ-like"/>
    <property type="match status" value="1"/>
</dbReference>
<sequence>MLLTEWHQRVVTANLTVFIDYSEHPAMSNTRLNRWGHSVGLRLPKSVLEAAGLSARSAVSIRLLDSGDIRIRPVRNITPAESDGTEAVNASSSTEWEPEQW</sequence>
<gene>
    <name evidence="4" type="ORF">RF819_08110</name>
</gene>
<evidence type="ECO:0000313" key="4">
    <source>
        <dbReference type="EMBL" id="OOV06694.1"/>
    </source>
</evidence>
<dbReference type="EMBL" id="MTJN01000002">
    <property type="protein sequence ID" value="OOV06694.1"/>
    <property type="molecule type" value="Genomic_DNA"/>
</dbReference>
<evidence type="ECO:0000256" key="1">
    <source>
        <dbReference type="PROSITE-ProRule" id="PRU01076"/>
    </source>
</evidence>
<keyword evidence="1" id="KW-0238">DNA-binding</keyword>
<dbReference type="AlphaFoldDB" id="A0A1T1ARH1"/>